<reference evidence="3 5" key="2">
    <citation type="submission" date="2013-03" db="EMBL/GenBank/DDBJ databases">
        <title>The Genome Sequence of Enterococcus avium ATCC_14025 (PacBio/Illumina hybrid assembly).</title>
        <authorList>
            <consortium name="The Broad Institute Genomics Platform"/>
            <consortium name="The Broad Institute Genome Sequencing Center for Infectious Disease"/>
            <person name="Earl A."/>
            <person name="Russ C."/>
            <person name="Gilmore M."/>
            <person name="Surin D."/>
            <person name="Walker B."/>
            <person name="Young S."/>
            <person name="Zeng Q."/>
            <person name="Gargeya S."/>
            <person name="Fitzgerald M."/>
            <person name="Haas B."/>
            <person name="Abouelleil A."/>
            <person name="Allen A.W."/>
            <person name="Alvarado L."/>
            <person name="Arachchi H.M."/>
            <person name="Berlin A.M."/>
            <person name="Chapman S.B."/>
            <person name="Gainer-Dewar J."/>
            <person name="Goldberg J."/>
            <person name="Griggs A."/>
            <person name="Gujja S."/>
            <person name="Hansen M."/>
            <person name="Howarth C."/>
            <person name="Imamovic A."/>
            <person name="Ireland A."/>
            <person name="Larimer J."/>
            <person name="McCowan C."/>
            <person name="Murphy C."/>
            <person name="Pearson M."/>
            <person name="Poon T.W."/>
            <person name="Priest M."/>
            <person name="Roberts A."/>
            <person name="Saif S."/>
            <person name="Shea T."/>
            <person name="Sisk P."/>
            <person name="Sykes S."/>
            <person name="Wortman J."/>
            <person name="Nusbaum C."/>
            <person name="Birren B."/>
        </authorList>
    </citation>
    <scope>NUCLEOTIDE SEQUENCE [LARGE SCALE GENOMIC DNA]</scope>
    <source>
        <strain evidence="3 5">ATCC 14025</strain>
    </source>
</reference>
<protein>
    <recommendedName>
        <fullName evidence="6">Polysaccharide deacetylase</fullName>
    </recommendedName>
</protein>
<evidence type="ECO:0000313" key="4">
    <source>
        <dbReference type="Proteomes" id="UP000014104"/>
    </source>
</evidence>
<comment type="caution">
    <text evidence="3">The sequence shown here is derived from an EMBL/GenBank/DDBJ whole genome shotgun (WGS) entry which is preliminary data.</text>
</comment>
<dbReference type="Proteomes" id="UP000014104">
    <property type="component" value="Unassembled WGS sequence"/>
</dbReference>
<name>A0AAV3J394_ENTAV</name>
<gene>
    <name evidence="3" type="ORF">I570_01238</name>
    <name evidence="2" type="ORF">OMU_00648</name>
</gene>
<keyword evidence="4" id="KW-1185">Reference proteome</keyword>
<dbReference type="EMBL" id="ASWL01000002">
    <property type="protein sequence ID" value="EOU23374.1"/>
    <property type="molecule type" value="Genomic_DNA"/>
</dbReference>
<evidence type="ECO:0000313" key="5">
    <source>
        <dbReference type="Proteomes" id="UP000014107"/>
    </source>
</evidence>
<accession>A0AAV3J394</accession>
<reference evidence="2 4" key="1">
    <citation type="submission" date="2013-03" db="EMBL/GenBank/DDBJ databases">
        <title>The Genome Sequence of Enterococcus avium ATCC_14025 (Illumina only assembly).</title>
        <authorList>
            <consortium name="The Broad Institute Genomics Platform"/>
            <consortium name="The Broad Institute Genome Sequencing Center for Infectious Disease"/>
            <person name="Earl A."/>
            <person name="Russ C."/>
            <person name="Gilmore M."/>
            <person name="Surin D."/>
            <person name="Walker B."/>
            <person name="Young S."/>
            <person name="Zeng Q."/>
            <person name="Gargeya S."/>
            <person name="Fitzgerald M."/>
            <person name="Haas B."/>
            <person name="Abouelleil A."/>
            <person name="Allen A.W."/>
            <person name="Alvarado L."/>
            <person name="Arachchi H.M."/>
            <person name="Berlin A.M."/>
            <person name="Chapman S.B."/>
            <person name="Gainer-Dewar J."/>
            <person name="Goldberg J."/>
            <person name="Griggs A."/>
            <person name="Gujja S."/>
            <person name="Hansen M."/>
            <person name="Howarth C."/>
            <person name="Imamovic A."/>
            <person name="Ireland A."/>
            <person name="Larimer J."/>
            <person name="McCowan C."/>
            <person name="Murphy C."/>
            <person name="Pearson M."/>
            <person name="Poon T.W."/>
            <person name="Priest M."/>
            <person name="Roberts A."/>
            <person name="Saif S."/>
            <person name="Shea T."/>
            <person name="Sisk P."/>
            <person name="Sykes S."/>
            <person name="Wortman J."/>
            <person name="Nusbaum C."/>
            <person name="Birren B."/>
        </authorList>
    </citation>
    <scope>NUCLEOTIDE SEQUENCE [LARGE SCALE GENOMIC DNA]</scope>
    <source>
        <strain evidence="2 4">ATCC 14025</strain>
    </source>
</reference>
<evidence type="ECO:0008006" key="6">
    <source>
        <dbReference type="Google" id="ProtNLM"/>
    </source>
</evidence>
<evidence type="ECO:0000313" key="2">
    <source>
        <dbReference type="EMBL" id="EOT50668.1"/>
    </source>
</evidence>
<keyword evidence="1" id="KW-1133">Transmembrane helix</keyword>
<proteinExistence type="predicted"/>
<dbReference type="AlphaFoldDB" id="A0AAV3J394"/>
<dbReference type="EMBL" id="AHYV01000006">
    <property type="protein sequence ID" value="EOT50668.1"/>
    <property type="molecule type" value="Genomic_DNA"/>
</dbReference>
<evidence type="ECO:0000313" key="3">
    <source>
        <dbReference type="EMBL" id="EOU23374.1"/>
    </source>
</evidence>
<organism evidence="3 5">
    <name type="scientific">Enterococcus avium ATCC 14025</name>
    <dbReference type="NCBI Taxonomy" id="1140002"/>
    <lineage>
        <taxon>Bacteria</taxon>
        <taxon>Bacillati</taxon>
        <taxon>Bacillota</taxon>
        <taxon>Bacilli</taxon>
        <taxon>Lactobacillales</taxon>
        <taxon>Enterococcaceae</taxon>
        <taxon>Enterococcus</taxon>
    </lineage>
</organism>
<evidence type="ECO:0000256" key="1">
    <source>
        <dbReference type="SAM" id="Phobius"/>
    </source>
</evidence>
<feature type="transmembrane region" description="Helical" evidence="1">
    <location>
        <begin position="14"/>
        <end position="33"/>
    </location>
</feature>
<dbReference type="RefSeq" id="WP_016178515.1">
    <property type="nucleotide sequence ID" value="NZ_KE136357.1"/>
</dbReference>
<keyword evidence="1" id="KW-0472">Membrane</keyword>
<dbReference type="Proteomes" id="UP000014107">
    <property type="component" value="Unassembled WGS sequence"/>
</dbReference>
<keyword evidence="1" id="KW-0812">Transmembrane</keyword>
<sequence>MEGTTKGQDKIRRVTLLISVLLLLSSVGSYLLYQHFYQSELQVTFVSRKILPKTGTAKKTSQRLKETQVNHKNVMQTNVSKELTNDPLLQGSDKRNTRLTQINSTGASPIIFKVSDKIGVFPMENE</sequence>